<evidence type="ECO:0000256" key="5">
    <source>
        <dbReference type="ARBA" id="ARBA00044769"/>
    </source>
</evidence>
<dbReference type="PANTHER" id="PTHR35527">
    <property type="entry name" value="CHOLOYLGLYCINE HYDROLASE"/>
    <property type="match status" value="1"/>
</dbReference>
<dbReference type="EC" id="3.5.1.24" evidence="5"/>
<evidence type="ECO:0000256" key="8">
    <source>
        <dbReference type="ARBA" id="ARBA00047285"/>
    </source>
</evidence>
<evidence type="ECO:0000256" key="3">
    <source>
        <dbReference type="ARBA" id="ARBA00022801"/>
    </source>
</evidence>
<evidence type="ECO:0000256" key="4">
    <source>
        <dbReference type="ARBA" id="ARBA00023098"/>
    </source>
</evidence>
<dbReference type="SUPFAM" id="SSF56235">
    <property type="entry name" value="N-terminal nucleophile aminohydrolases (Ntn hydrolases)"/>
    <property type="match status" value="1"/>
</dbReference>
<evidence type="ECO:0000259" key="10">
    <source>
        <dbReference type="Pfam" id="PF02275"/>
    </source>
</evidence>
<dbReference type="Pfam" id="PF02275">
    <property type="entry name" value="CBAH"/>
    <property type="match status" value="1"/>
</dbReference>
<proteinExistence type="inferred from homology"/>
<evidence type="ECO:0000313" key="12">
    <source>
        <dbReference type="Proteomes" id="UP000655830"/>
    </source>
</evidence>
<dbReference type="EMBL" id="JACRSY010000011">
    <property type="protein sequence ID" value="MBC8579591.1"/>
    <property type="molecule type" value="Genomic_DNA"/>
</dbReference>
<keyword evidence="3 11" id="KW-0378">Hydrolase</keyword>
<dbReference type="Proteomes" id="UP000655830">
    <property type="component" value="Unassembled WGS sequence"/>
</dbReference>
<evidence type="ECO:0000313" key="11">
    <source>
        <dbReference type="EMBL" id="MBC8579591.1"/>
    </source>
</evidence>
<organism evidence="11 12">
    <name type="scientific">Zhenhengia yiwuensis</name>
    <dbReference type="NCBI Taxonomy" id="2763666"/>
    <lineage>
        <taxon>Bacteria</taxon>
        <taxon>Bacillati</taxon>
        <taxon>Bacillota</taxon>
        <taxon>Clostridia</taxon>
        <taxon>Lachnospirales</taxon>
        <taxon>Lachnospiraceae</taxon>
        <taxon>Zhenhengia</taxon>
    </lineage>
</organism>
<dbReference type="InterPro" id="IPR029055">
    <property type="entry name" value="Ntn_hydrolases_N"/>
</dbReference>
<comment type="similarity">
    <text evidence="2">Belongs to the peptidase C59 family.</text>
</comment>
<dbReference type="GO" id="GO:0006629">
    <property type="term" value="P:lipid metabolic process"/>
    <property type="evidence" value="ECO:0007669"/>
    <property type="project" value="UniProtKB-KW"/>
</dbReference>
<evidence type="ECO:0000256" key="9">
    <source>
        <dbReference type="ARBA" id="ARBA00048897"/>
    </source>
</evidence>
<reference evidence="11" key="1">
    <citation type="submission" date="2020-08" db="EMBL/GenBank/DDBJ databases">
        <title>Genome public.</title>
        <authorList>
            <person name="Liu C."/>
            <person name="Sun Q."/>
        </authorList>
    </citation>
    <scope>NUCLEOTIDE SEQUENCE</scope>
    <source>
        <strain evidence="11">NSJ-12</strain>
    </source>
</reference>
<dbReference type="NCBIfam" id="NF038245">
    <property type="entry name" value="bile_salt_hydro"/>
    <property type="match status" value="1"/>
</dbReference>
<accession>A0A926IEI1</accession>
<keyword evidence="12" id="KW-1185">Reference proteome</keyword>
<comment type="pathway">
    <text evidence="1">Lipid metabolism; bile acid biosynthesis.</text>
</comment>
<comment type="caution">
    <text evidence="11">The sequence shown here is derived from an EMBL/GenBank/DDBJ whole genome shotgun (WGS) entry which is preliminary data.</text>
</comment>
<sequence length="329" mass="37084">MCTALTLQTQDGYNLFGRNMDIEFSFSQSILLIPRNFNYTDNITGKTQKSKYAIIGMGTLLGTYPALADGLNEKGLACAGLNFPGYVHYEENVLEDKINLAPYDVIFWILNNFDSIEALKKELPHINIVKKPFNESTPLPTLHWIVVDKKGACIVIEKTKEKLSIYDNAIGVLSNAPTFDWHMTNLRQYINVDPHQPIATSWNNQELAPLGQGLGSFGLPGDFSTVSRFVRIAFLKSKIGNPINELNGISEFFHMLNNVSMVTGSVITPQEKNDITLYTSCMSQQKGVYYYTTYNNSRINAIDMNKEDLDGDQVKVFPYLDTQDINYQN</sequence>
<dbReference type="AlphaFoldDB" id="A0A926IEI1"/>
<gene>
    <name evidence="11" type="ORF">H8718_08615</name>
</gene>
<dbReference type="CDD" id="cd00542">
    <property type="entry name" value="Ntn_PVA"/>
    <property type="match status" value="1"/>
</dbReference>
<dbReference type="RefSeq" id="WP_249332595.1">
    <property type="nucleotide sequence ID" value="NZ_JACRSY010000011.1"/>
</dbReference>
<evidence type="ECO:0000256" key="6">
    <source>
        <dbReference type="ARBA" id="ARBA00044804"/>
    </source>
</evidence>
<name>A0A926IEI1_9FIRM</name>
<comment type="catalytic activity">
    <reaction evidence="8">
        <text>cholate + taurine = taurocholate + H2O</text>
        <dbReference type="Rhea" id="RHEA:47108"/>
        <dbReference type="ChEBI" id="CHEBI:15377"/>
        <dbReference type="ChEBI" id="CHEBI:29747"/>
        <dbReference type="ChEBI" id="CHEBI:36257"/>
        <dbReference type="ChEBI" id="CHEBI:507393"/>
    </reaction>
    <physiologicalReaction direction="right-to-left" evidence="8">
        <dbReference type="Rhea" id="RHEA:47110"/>
    </physiologicalReaction>
</comment>
<protein>
    <recommendedName>
        <fullName evidence="5">choloylglycine hydrolase</fullName>
        <ecNumber evidence="5">3.5.1.24</ecNumber>
    </recommendedName>
    <alternativeName>
        <fullName evidence="6">Bile salt hydrolase</fullName>
    </alternativeName>
    <alternativeName>
        <fullName evidence="7">Choloylglycine hydrolase</fullName>
    </alternativeName>
</protein>
<dbReference type="GO" id="GO:0045302">
    <property type="term" value="F:choloylglycine hydrolase activity"/>
    <property type="evidence" value="ECO:0007669"/>
    <property type="project" value="UniProtKB-EC"/>
</dbReference>
<feature type="domain" description="Choloylglycine hydrolase/NAAA C-terminal" evidence="10">
    <location>
        <begin position="2"/>
        <end position="316"/>
    </location>
</feature>
<comment type="catalytic activity">
    <reaction evidence="9">
        <text>taurodeoxycholate + H2O = deoxycholate + taurine</text>
        <dbReference type="Rhea" id="RHEA:47556"/>
        <dbReference type="ChEBI" id="CHEBI:15377"/>
        <dbReference type="ChEBI" id="CHEBI:23614"/>
        <dbReference type="ChEBI" id="CHEBI:36261"/>
        <dbReference type="ChEBI" id="CHEBI:507393"/>
    </reaction>
    <physiologicalReaction direction="left-to-right" evidence="9">
        <dbReference type="Rhea" id="RHEA:47557"/>
    </physiologicalReaction>
</comment>
<dbReference type="InterPro" id="IPR047711">
    <property type="entry name" value="CBAH"/>
</dbReference>
<dbReference type="InterPro" id="IPR052193">
    <property type="entry name" value="Peptidase_C59"/>
</dbReference>
<keyword evidence="4" id="KW-0443">Lipid metabolism</keyword>
<evidence type="ECO:0000256" key="2">
    <source>
        <dbReference type="ARBA" id="ARBA00006625"/>
    </source>
</evidence>
<dbReference type="PANTHER" id="PTHR35527:SF2">
    <property type="entry name" value="HYDROLASE"/>
    <property type="match status" value="1"/>
</dbReference>
<evidence type="ECO:0000256" key="1">
    <source>
        <dbReference type="ARBA" id="ARBA00004860"/>
    </source>
</evidence>
<evidence type="ECO:0000256" key="7">
    <source>
        <dbReference type="ARBA" id="ARBA00044806"/>
    </source>
</evidence>
<dbReference type="Gene3D" id="3.60.60.10">
    <property type="entry name" value="Penicillin V Acylase, Chain A"/>
    <property type="match status" value="1"/>
</dbReference>
<dbReference type="InterPro" id="IPR029132">
    <property type="entry name" value="CBAH/NAAA_C"/>
</dbReference>